<sequence>MAPIGNQHAFCVDRLAYFFITQVQESAVVRIQGPIQLNDFSEPQPDLALLRPHPTNYRQAIPTALDVLLLVEVAHSSLKYDKEVKLPLYARHGIKEVWIVDVENNQIEIYTLPQTQGYLNQSYLRRGQYLVPTQLTQVKIPISALF</sequence>
<evidence type="ECO:0000313" key="2">
    <source>
        <dbReference type="EMBL" id="BAP57150.1"/>
    </source>
</evidence>
<dbReference type="KEGG" id="tig:THII_2853"/>
<dbReference type="Gene3D" id="3.90.1570.10">
    <property type="entry name" value="tt1808, chain A"/>
    <property type="match status" value="1"/>
</dbReference>
<accession>A0A090ANV7</accession>
<dbReference type="CDD" id="cd06260">
    <property type="entry name" value="DUF820-like"/>
    <property type="match status" value="1"/>
</dbReference>
<protein>
    <recommendedName>
        <fullName evidence="1">Putative restriction endonuclease domain-containing protein</fullName>
    </recommendedName>
</protein>
<evidence type="ECO:0000313" key="3">
    <source>
        <dbReference type="Proteomes" id="UP000031623"/>
    </source>
</evidence>
<dbReference type="Pfam" id="PF05685">
    <property type="entry name" value="Uma2"/>
    <property type="match status" value="1"/>
</dbReference>
<dbReference type="SUPFAM" id="SSF52980">
    <property type="entry name" value="Restriction endonuclease-like"/>
    <property type="match status" value="1"/>
</dbReference>
<dbReference type="STRING" id="40754.THII_2853"/>
<name>A0A090ANV7_9GAMM</name>
<evidence type="ECO:0000259" key="1">
    <source>
        <dbReference type="Pfam" id="PF05685"/>
    </source>
</evidence>
<dbReference type="PANTHER" id="PTHR35400:SF1">
    <property type="entry name" value="SLR1083 PROTEIN"/>
    <property type="match status" value="1"/>
</dbReference>
<dbReference type="EMBL" id="AP014633">
    <property type="protein sequence ID" value="BAP57150.1"/>
    <property type="molecule type" value="Genomic_DNA"/>
</dbReference>
<dbReference type="InterPro" id="IPR011335">
    <property type="entry name" value="Restrct_endonuc-II-like"/>
</dbReference>
<dbReference type="InterPro" id="IPR008538">
    <property type="entry name" value="Uma2"/>
</dbReference>
<dbReference type="AlphaFoldDB" id="A0A090ANV7"/>
<gene>
    <name evidence="2" type="ORF">THII_2853</name>
</gene>
<dbReference type="InterPro" id="IPR012296">
    <property type="entry name" value="Nuclease_put_TT1808"/>
</dbReference>
<dbReference type="HOGENOM" id="CLU_076312_2_0_6"/>
<organism evidence="2 3">
    <name type="scientific">Thioploca ingrica</name>
    <dbReference type="NCBI Taxonomy" id="40754"/>
    <lineage>
        <taxon>Bacteria</taxon>
        <taxon>Pseudomonadati</taxon>
        <taxon>Pseudomonadota</taxon>
        <taxon>Gammaproteobacteria</taxon>
        <taxon>Thiotrichales</taxon>
        <taxon>Thiotrichaceae</taxon>
        <taxon>Thioploca</taxon>
    </lineage>
</organism>
<feature type="domain" description="Putative restriction endonuclease" evidence="1">
    <location>
        <begin position="1"/>
        <end position="136"/>
    </location>
</feature>
<reference evidence="2 3" key="1">
    <citation type="journal article" date="2014" name="ISME J.">
        <title>Ecophysiology of Thioploca ingrica as revealed by the complete genome sequence supplemented with proteomic evidence.</title>
        <authorList>
            <person name="Kojima H."/>
            <person name="Ogura Y."/>
            <person name="Yamamoto N."/>
            <person name="Togashi T."/>
            <person name="Mori H."/>
            <person name="Watanabe T."/>
            <person name="Nemoto F."/>
            <person name="Kurokawa K."/>
            <person name="Hayashi T."/>
            <person name="Fukui M."/>
        </authorList>
    </citation>
    <scope>NUCLEOTIDE SEQUENCE [LARGE SCALE GENOMIC DNA]</scope>
</reference>
<dbReference type="Proteomes" id="UP000031623">
    <property type="component" value="Chromosome"/>
</dbReference>
<keyword evidence="3" id="KW-1185">Reference proteome</keyword>
<dbReference type="PANTHER" id="PTHR35400">
    <property type="entry name" value="SLR1083 PROTEIN"/>
    <property type="match status" value="1"/>
</dbReference>
<proteinExistence type="predicted"/>